<dbReference type="SUPFAM" id="SSF51445">
    <property type="entry name" value="(Trans)glycosidases"/>
    <property type="match status" value="1"/>
</dbReference>
<protein>
    <recommendedName>
        <fullName evidence="6">Maltokinase</fullName>
        <ecNumber evidence="4">2.7.1.175</ecNumber>
        <ecNumber evidence="5">5.4.99.16</ecNumber>
    </recommendedName>
    <alternativeName>
        <fullName evidence="14">Maltose alpha-D-glucosyltransferase</fullName>
    </alternativeName>
    <alternativeName>
        <fullName evidence="13">Maltose-1-phosphate synthase</fullName>
    </alternativeName>
</protein>
<evidence type="ECO:0000256" key="11">
    <source>
        <dbReference type="ARBA" id="ARBA00022840"/>
    </source>
</evidence>
<comment type="catalytic activity">
    <reaction evidence="15">
        <text>D-maltose + ATP = alpha-maltose 1-phosphate + ADP + H(+)</text>
        <dbReference type="Rhea" id="RHEA:31915"/>
        <dbReference type="ChEBI" id="CHEBI:15378"/>
        <dbReference type="ChEBI" id="CHEBI:17306"/>
        <dbReference type="ChEBI" id="CHEBI:30616"/>
        <dbReference type="ChEBI" id="CHEBI:63576"/>
        <dbReference type="ChEBI" id="CHEBI:456216"/>
        <dbReference type="EC" id="2.7.1.175"/>
    </reaction>
</comment>
<dbReference type="PANTHER" id="PTHR10357:SF219">
    <property type="entry name" value="MALTOSE ALPHA-D-GLUCOSYLTRANSFERASE"/>
    <property type="match status" value="1"/>
</dbReference>
<dbReference type="GO" id="GO:0005524">
    <property type="term" value="F:ATP binding"/>
    <property type="evidence" value="ECO:0007669"/>
    <property type="project" value="UniProtKB-KW"/>
</dbReference>
<evidence type="ECO:0000256" key="1">
    <source>
        <dbReference type="ARBA" id="ARBA00001595"/>
    </source>
</evidence>
<keyword evidence="12 17" id="KW-0413">Isomerase</keyword>
<evidence type="ECO:0000256" key="5">
    <source>
        <dbReference type="ARBA" id="ARBA00012619"/>
    </source>
</evidence>
<evidence type="ECO:0000256" key="8">
    <source>
        <dbReference type="ARBA" id="ARBA00022723"/>
    </source>
</evidence>
<keyword evidence="11" id="KW-0067">ATP-binding</keyword>
<dbReference type="SUPFAM" id="SSF56112">
    <property type="entry name" value="Protein kinase-like (PK-like)"/>
    <property type="match status" value="1"/>
</dbReference>
<dbReference type="RefSeq" id="WP_141166368.1">
    <property type="nucleotide sequence ID" value="NZ_VHLH01000010.1"/>
</dbReference>
<dbReference type="Gene3D" id="3.90.400.10">
    <property type="entry name" value="Oligo-1,6-glucosidase, Domain 2"/>
    <property type="match status" value="1"/>
</dbReference>
<dbReference type="Gene3D" id="3.20.20.80">
    <property type="entry name" value="Glycosidases"/>
    <property type="match status" value="1"/>
</dbReference>
<dbReference type="OrthoDB" id="9805159at2"/>
<dbReference type="Pfam" id="PF00128">
    <property type="entry name" value="Alpha-amylase"/>
    <property type="match status" value="2"/>
</dbReference>
<dbReference type="InterPro" id="IPR012810">
    <property type="entry name" value="TreS/a-amylase_N"/>
</dbReference>
<comment type="similarity">
    <text evidence="2">Belongs to the glycosyl hydrolase 13 family. TreS subfamily.</text>
</comment>
<dbReference type="AlphaFoldDB" id="A0A506U9J2"/>
<feature type="domain" description="Glycosyl hydrolase family 13 catalytic" evidence="16">
    <location>
        <begin position="40"/>
        <end position="434"/>
    </location>
</feature>
<dbReference type="GO" id="GO:0047471">
    <property type="term" value="F:maltose alpha-D-glucosyltransferase activity"/>
    <property type="evidence" value="ECO:0007669"/>
    <property type="project" value="UniProtKB-EC"/>
</dbReference>
<dbReference type="GO" id="GO:0005975">
    <property type="term" value="P:carbohydrate metabolic process"/>
    <property type="evidence" value="ECO:0007669"/>
    <property type="project" value="InterPro"/>
</dbReference>
<dbReference type="Proteomes" id="UP000320314">
    <property type="component" value="Unassembled WGS sequence"/>
</dbReference>
<keyword evidence="7 17" id="KW-0808">Transferase</keyword>
<evidence type="ECO:0000256" key="12">
    <source>
        <dbReference type="ARBA" id="ARBA00023235"/>
    </source>
</evidence>
<dbReference type="GO" id="GO:0016740">
    <property type="term" value="F:transferase activity"/>
    <property type="evidence" value="ECO:0007669"/>
    <property type="project" value="UniProtKB-KW"/>
</dbReference>
<keyword evidence="18" id="KW-1185">Reference proteome</keyword>
<dbReference type="SMART" id="SM00642">
    <property type="entry name" value="Aamy"/>
    <property type="match status" value="1"/>
</dbReference>
<dbReference type="Pfam" id="PF01636">
    <property type="entry name" value="APH"/>
    <property type="match status" value="1"/>
</dbReference>
<dbReference type="Pfam" id="PF16657">
    <property type="entry name" value="Malt_amylase_C"/>
    <property type="match status" value="1"/>
</dbReference>
<keyword evidence="10" id="KW-0106">Calcium</keyword>
<dbReference type="Pfam" id="PF18085">
    <property type="entry name" value="Mak_N_cap"/>
    <property type="match status" value="1"/>
</dbReference>
<dbReference type="InterPro" id="IPR006047">
    <property type="entry name" value="GH13_cat_dom"/>
</dbReference>
<evidence type="ECO:0000256" key="4">
    <source>
        <dbReference type="ARBA" id="ARBA00011962"/>
    </source>
</evidence>
<dbReference type="InterPro" id="IPR017853">
    <property type="entry name" value="GH"/>
</dbReference>
<dbReference type="EC" id="5.4.99.16" evidence="5"/>
<dbReference type="SUPFAM" id="SSF51011">
    <property type="entry name" value="Glycosyl hydrolase domain"/>
    <property type="match status" value="1"/>
</dbReference>
<evidence type="ECO:0000256" key="13">
    <source>
        <dbReference type="ARBA" id="ARBA00031251"/>
    </source>
</evidence>
<evidence type="ECO:0000313" key="18">
    <source>
        <dbReference type="Proteomes" id="UP000320314"/>
    </source>
</evidence>
<dbReference type="InterPro" id="IPR045857">
    <property type="entry name" value="O16G_dom_2"/>
</dbReference>
<dbReference type="InterPro" id="IPR002575">
    <property type="entry name" value="Aminoglycoside_PTrfase"/>
</dbReference>
<evidence type="ECO:0000256" key="14">
    <source>
        <dbReference type="ARBA" id="ARBA00031378"/>
    </source>
</evidence>
<keyword evidence="9" id="KW-0547">Nucleotide-binding</keyword>
<evidence type="ECO:0000256" key="3">
    <source>
        <dbReference type="ARBA" id="ARBA00006219"/>
    </source>
</evidence>
<dbReference type="Gene3D" id="2.60.40.1180">
    <property type="entry name" value="Golgi alpha-mannosidase II"/>
    <property type="match status" value="1"/>
</dbReference>
<organism evidence="17 18">
    <name type="scientific">Pararhizobium mangrovi</name>
    <dbReference type="NCBI Taxonomy" id="2590452"/>
    <lineage>
        <taxon>Bacteria</taxon>
        <taxon>Pseudomonadati</taxon>
        <taxon>Pseudomonadota</taxon>
        <taxon>Alphaproteobacteria</taxon>
        <taxon>Hyphomicrobiales</taxon>
        <taxon>Rhizobiaceae</taxon>
        <taxon>Rhizobium/Agrobacterium group</taxon>
        <taxon>Pararhizobium</taxon>
    </lineage>
</organism>
<comment type="similarity">
    <text evidence="3">Belongs to the aminoglycoside phosphotransferase family.</text>
</comment>
<dbReference type="GO" id="GO:0046872">
    <property type="term" value="F:metal ion binding"/>
    <property type="evidence" value="ECO:0007669"/>
    <property type="project" value="UniProtKB-KW"/>
</dbReference>
<dbReference type="InterPro" id="IPR032091">
    <property type="entry name" value="Malt_amylase-like_C"/>
</dbReference>
<keyword evidence="8" id="KW-0479">Metal-binding</keyword>
<name>A0A506U9J2_9HYPH</name>
<dbReference type="InterPro" id="IPR013780">
    <property type="entry name" value="Glyco_hydro_b"/>
</dbReference>
<evidence type="ECO:0000256" key="15">
    <source>
        <dbReference type="ARBA" id="ARBA00049067"/>
    </source>
</evidence>
<dbReference type="InterPro" id="IPR011009">
    <property type="entry name" value="Kinase-like_dom_sf"/>
</dbReference>
<comment type="caution">
    <text evidence="17">The sequence shown here is derived from an EMBL/GenBank/DDBJ whole genome shotgun (WGS) entry which is preliminary data.</text>
</comment>
<evidence type="ECO:0000313" key="17">
    <source>
        <dbReference type="EMBL" id="TPW29625.1"/>
    </source>
</evidence>
<evidence type="ECO:0000256" key="9">
    <source>
        <dbReference type="ARBA" id="ARBA00022741"/>
    </source>
</evidence>
<gene>
    <name evidence="17" type="primary">treS</name>
    <name evidence="17" type="ORF">FJU11_07240</name>
</gene>
<proteinExistence type="inferred from homology"/>
<evidence type="ECO:0000256" key="2">
    <source>
        <dbReference type="ARBA" id="ARBA00005496"/>
    </source>
</evidence>
<sequence>MDTNTPASDREQATVAVKKAGTDAFERGEADWYKDAIIYQLHVKAFQDSNNDGVGDFAGLMQRLDHIQELGVTAIWMLPFYPSPLRDDGYDISDYRSINPSYGQMRDFKAFVAEAHRRGLRVITELVINHTSDQHPWFQKARHAKAGSAARDFYVWSDTDEKYPETRIIFLDTEKSNWTWDPVAGAYYWHRFYSHQPDLNFDNPRVLREVLKVMRMWLDMGVDGLRLDAIPYLVEREGTNNENLPETHDVLKQIRAELDAHYPDRMLLAEANQWPEDTRPYFGEGDECHMGFHFPLMPRMYMALAQEDRHPITDIIRQTPDIPDPCQWAIFLRNHDELTLEMVTDRERDYLWRTYAEDSRARINLGIRRRLAPLMKNDRRKIELLNSLLLSMPGTPIVYYGDEIGMGDNYYLGDRDGVRTPMQWSTDRNAGFSRANPQQLYLPTIQDPVYGFQAINVETQSADPSSLLNWMRRMIAVRKQLTVFGRGEMTLLYPGNRKILAYVRQHEGESVLCVANLSRAAQAVELDLSRFRGMVPIELTGRSAFPPIGDLPYQLTLPAYGFFWFLLAEEENAPAWHEQMPEILPEFITLTTRDGRIHTALTGRERRQLEREVLPKFLPLQRWFGAKDSTIDDVSLTPLGELPGGAHALVACDVETGGDVQRYFLPLSVRWGEENVQPGAPKLSYTLAKIRRASRLGGIVDGAFDETFSHALLMAMHDGIELEGDDGEVKCSGNEKLRAIEDFGDPRPLGVEQSNVSIVFGDQVILKLYRRLREGEQPDVEVARFLTETAGFQNTPQYLGAIEYQGTGSEPTALAAAFAFVPNQGDAWANLVDALVRDLDEHVIGAEEHEEGATGDGFVFPLDLGTLLGKRTGELHAALAIETDDPAFAAEDVDQGTLAEWVSTTVEEAKQVLANLRRGREHLAEGTREKADRLLGMEDALLARIRVCGDVGNPGKRIRIHGDYHLGQVLVAQDDVMVIDFEGEPRRSLDERREKASPMRDVAGMLRSFDYAAATAIARHLEGAGGITEAAADRAHVWLAETSAAFMAAYTQELAGSPIFPPSVEEARNLIDLFTFQKALYEIGYELANRPTWADIPIQGTLNLLAET</sequence>
<evidence type="ECO:0000259" key="16">
    <source>
        <dbReference type="SMART" id="SM00642"/>
    </source>
</evidence>
<dbReference type="PANTHER" id="PTHR10357">
    <property type="entry name" value="ALPHA-AMYLASE FAMILY MEMBER"/>
    <property type="match status" value="1"/>
</dbReference>
<evidence type="ECO:0000256" key="10">
    <source>
        <dbReference type="ARBA" id="ARBA00022837"/>
    </source>
</evidence>
<dbReference type="FunFam" id="3.20.20.80:FF:000055">
    <property type="entry name" value="Trehalose synthase"/>
    <property type="match status" value="1"/>
</dbReference>
<dbReference type="EMBL" id="VHLH01000010">
    <property type="protein sequence ID" value="TPW29625.1"/>
    <property type="molecule type" value="Genomic_DNA"/>
</dbReference>
<evidence type="ECO:0000256" key="6">
    <source>
        <dbReference type="ARBA" id="ARBA00013882"/>
    </source>
</evidence>
<dbReference type="Gene3D" id="3.90.1200.10">
    <property type="match status" value="1"/>
</dbReference>
<dbReference type="CDD" id="cd11334">
    <property type="entry name" value="AmyAc_TreS"/>
    <property type="match status" value="1"/>
</dbReference>
<dbReference type="NCBIfam" id="TIGR02457">
    <property type="entry name" value="TreS_Cterm"/>
    <property type="match status" value="1"/>
</dbReference>
<evidence type="ECO:0000256" key="7">
    <source>
        <dbReference type="ARBA" id="ARBA00022679"/>
    </source>
</evidence>
<dbReference type="InterPro" id="IPR012811">
    <property type="entry name" value="TreS_maltokin_C_dom"/>
</dbReference>
<reference evidence="17 18" key="1">
    <citation type="submission" date="2019-06" db="EMBL/GenBank/DDBJ databases">
        <authorList>
            <person name="Li M."/>
        </authorList>
    </citation>
    <scope>NUCLEOTIDE SEQUENCE [LARGE SCALE GENOMIC DNA]</scope>
    <source>
        <strain evidence="17 18">BGMRC6574</strain>
    </source>
</reference>
<accession>A0A506U9J2</accession>
<comment type="catalytic activity">
    <reaction evidence="1">
        <text>D-maltose = alpha,alpha-trehalose</text>
        <dbReference type="Rhea" id="RHEA:15145"/>
        <dbReference type="ChEBI" id="CHEBI:16551"/>
        <dbReference type="ChEBI" id="CHEBI:17306"/>
        <dbReference type="EC" id="5.4.99.16"/>
    </reaction>
</comment>
<dbReference type="NCBIfam" id="TIGR02456">
    <property type="entry name" value="treS_nterm"/>
    <property type="match status" value="1"/>
</dbReference>
<dbReference type="EC" id="2.7.1.175" evidence="4"/>
<dbReference type="InterPro" id="IPR040999">
    <property type="entry name" value="Mak_N_cap"/>
</dbReference>